<dbReference type="PANTHER" id="PTHR15048">
    <property type="entry name" value="STARCH-BINDING DOMAIN-CONTAINING PROTEIN 1"/>
    <property type="match status" value="1"/>
</dbReference>
<sequence length="204" mass="22939">MEALISFSTKIFARNGNKSPPPSTLTQQVRSDFAFSPSPTFKKLHFDHLVSLRSITKSHVASGAAEVSTGLENAVAGIPNLGKPKTAHVKFQLQRPCMFGDAYFLSGDDPILGSWNPTFAVPMKWSDGHIWSLELDVPIESTIQFKFILKRSNGNVFWQPGPDRIFKSWESEGTVVITEDWESPEPQKITEELLMNQIEELYQR</sequence>
<dbReference type="InterPro" id="IPR013784">
    <property type="entry name" value="Carb-bd-like_fold"/>
</dbReference>
<dbReference type="SMART" id="SM01065">
    <property type="entry name" value="CBM_2"/>
    <property type="match status" value="1"/>
</dbReference>
<evidence type="ECO:0000313" key="2">
    <source>
        <dbReference type="EMBL" id="KAJ9146789.1"/>
    </source>
</evidence>
<protein>
    <recommendedName>
        <fullName evidence="1">CBM20 domain-containing protein</fullName>
    </recommendedName>
</protein>
<reference evidence="2" key="1">
    <citation type="journal article" date="2023" name="Plant Biotechnol. J.">
        <title>Chromosome-level wild Hevea brasiliensis genome provides new tools for genomic-assisted breeding and valuable loci to elevate rubber yield.</title>
        <authorList>
            <person name="Cheng H."/>
            <person name="Song X."/>
            <person name="Hu Y."/>
            <person name="Wu T."/>
            <person name="Yang Q."/>
            <person name="An Z."/>
            <person name="Feng S."/>
            <person name="Deng Z."/>
            <person name="Wu W."/>
            <person name="Zeng X."/>
            <person name="Tu M."/>
            <person name="Wang X."/>
            <person name="Huang H."/>
        </authorList>
    </citation>
    <scope>NUCLEOTIDE SEQUENCE</scope>
    <source>
        <strain evidence="2">MT/VB/25A 57/8</strain>
    </source>
</reference>
<name>A0ABQ9KSA8_HEVBR</name>
<proteinExistence type="predicted"/>
<dbReference type="InterPro" id="IPR013783">
    <property type="entry name" value="Ig-like_fold"/>
</dbReference>
<dbReference type="InterPro" id="IPR002044">
    <property type="entry name" value="CBM20"/>
</dbReference>
<accession>A0ABQ9KSA8</accession>
<feature type="domain" description="CBM20" evidence="1">
    <location>
        <begin position="81"/>
        <end position="183"/>
    </location>
</feature>
<keyword evidence="3" id="KW-1185">Reference proteome</keyword>
<evidence type="ECO:0000259" key="1">
    <source>
        <dbReference type="PROSITE" id="PS51166"/>
    </source>
</evidence>
<organism evidence="2 3">
    <name type="scientific">Hevea brasiliensis</name>
    <name type="common">Para rubber tree</name>
    <name type="synonym">Siphonia brasiliensis</name>
    <dbReference type="NCBI Taxonomy" id="3981"/>
    <lineage>
        <taxon>Eukaryota</taxon>
        <taxon>Viridiplantae</taxon>
        <taxon>Streptophyta</taxon>
        <taxon>Embryophyta</taxon>
        <taxon>Tracheophyta</taxon>
        <taxon>Spermatophyta</taxon>
        <taxon>Magnoliopsida</taxon>
        <taxon>eudicotyledons</taxon>
        <taxon>Gunneridae</taxon>
        <taxon>Pentapetalae</taxon>
        <taxon>rosids</taxon>
        <taxon>fabids</taxon>
        <taxon>Malpighiales</taxon>
        <taxon>Euphorbiaceae</taxon>
        <taxon>Crotonoideae</taxon>
        <taxon>Micrandreae</taxon>
        <taxon>Hevea</taxon>
    </lineage>
</organism>
<comment type="caution">
    <text evidence="2">The sequence shown here is derived from an EMBL/GenBank/DDBJ whole genome shotgun (WGS) entry which is preliminary data.</text>
</comment>
<dbReference type="SUPFAM" id="SSF49452">
    <property type="entry name" value="Starch-binding domain-like"/>
    <property type="match status" value="1"/>
</dbReference>
<dbReference type="Gene3D" id="2.60.40.10">
    <property type="entry name" value="Immunoglobulins"/>
    <property type="match status" value="1"/>
</dbReference>
<gene>
    <name evidence="2" type="ORF">P3X46_029016</name>
</gene>
<dbReference type="CDD" id="cd05467">
    <property type="entry name" value="CBM20"/>
    <property type="match status" value="1"/>
</dbReference>
<dbReference type="EMBL" id="JARPOI010000016">
    <property type="protein sequence ID" value="KAJ9146789.1"/>
    <property type="molecule type" value="Genomic_DNA"/>
</dbReference>
<dbReference type="PANTHER" id="PTHR15048:SF0">
    <property type="entry name" value="STARCH-BINDING DOMAIN-CONTAINING PROTEIN 1"/>
    <property type="match status" value="1"/>
</dbReference>
<dbReference type="Pfam" id="PF00686">
    <property type="entry name" value="CBM_20"/>
    <property type="match status" value="1"/>
</dbReference>
<dbReference type="PROSITE" id="PS51166">
    <property type="entry name" value="CBM20"/>
    <property type="match status" value="1"/>
</dbReference>
<dbReference type="Proteomes" id="UP001174677">
    <property type="component" value="Chromosome 16"/>
</dbReference>
<evidence type="ECO:0000313" key="3">
    <source>
        <dbReference type="Proteomes" id="UP001174677"/>
    </source>
</evidence>